<protein>
    <submittedName>
        <fullName evidence="2">Glycosyltransferase family 2 protein</fullName>
    </submittedName>
</protein>
<organism evidence="2 3">
    <name type="scientific">Pantoea eucrina</name>
    <dbReference type="NCBI Taxonomy" id="472693"/>
    <lineage>
        <taxon>Bacteria</taxon>
        <taxon>Pseudomonadati</taxon>
        <taxon>Pseudomonadota</taxon>
        <taxon>Gammaproteobacteria</taxon>
        <taxon>Enterobacterales</taxon>
        <taxon>Erwiniaceae</taxon>
        <taxon>Pantoea</taxon>
    </lineage>
</organism>
<proteinExistence type="predicted"/>
<dbReference type="PANTHER" id="PTHR43685">
    <property type="entry name" value="GLYCOSYLTRANSFERASE"/>
    <property type="match status" value="1"/>
</dbReference>
<dbReference type="InterPro" id="IPR050834">
    <property type="entry name" value="Glycosyltransf_2"/>
</dbReference>
<dbReference type="GeneID" id="84690436"/>
<name>A0ABS1ZAV2_9GAMM</name>
<dbReference type="Proteomes" id="UP000809137">
    <property type="component" value="Unassembled WGS sequence"/>
</dbReference>
<sequence length="326" mass="37623">MQNPVNDVLLSVIVPVYNAAAYLERSINSLLQQTEMRFEAIFINDGSTDTSQAILERFAHHPQFHIIEQSNMGVSAARNQGLRSARGKFICFLDADDFLPHDAFATWAGLMQENIGMCIGESQHFTPAGEPLDQPANRDASRQMSAAAAVNDVLYFHPRHGICDKVFRADVIRQHQLRFNEEIFNFEDLLFVMNYLYLLQNQQVIVTERVVYHYVKSDNSATRSALREKHFSFARSFGRMKAFMTRQHHRYYYHLVLKVTSSYISKGLNSREFSGAFIEDYIALYRRSFRAYLSSGPMLNPWSLYFTLFFVSPRGVSQLRRLARKA</sequence>
<dbReference type="InterPro" id="IPR029044">
    <property type="entry name" value="Nucleotide-diphossugar_trans"/>
</dbReference>
<comment type="caution">
    <text evidence="2">The sequence shown here is derived from an EMBL/GenBank/DDBJ whole genome shotgun (WGS) entry which is preliminary data.</text>
</comment>
<dbReference type="SUPFAM" id="SSF53448">
    <property type="entry name" value="Nucleotide-diphospho-sugar transferases"/>
    <property type="match status" value="1"/>
</dbReference>
<evidence type="ECO:0000313" key="3">
    <source>
        <dbReference type="Proteomes" id="UP000809137"/>
    </source>
</evidence>
<dbReference type="Pfam" id="PF00535">
    <property type="entry name" value="Glycos_transf_2"/>
    <property type="match status" value="1"/>
</dbReference>
<accession>A0ABS1ZAV2</accession>
<dbReference type="EMBL" id="JAFCXS010000017">
    <property type="protein sequence ID" value="MBM0749118.1"/>
    <property type="molecule type" value="Genomic_DNA"/>
</dbReference>
<dbReference type="CDD" id="cd00761">
    <property type="entry name" value="Glyco_tranf_GTA_type"/>
    <property type="match status" value="1"/>
</dbReference>
<dbReference type="Gene3D" id="3.90.550.10">
    <property type="entry name" value="Spore Coat Polysaccharide Biosynthesis Protein SpsA, Chain A"/>
    <property type="match status" value="1"/>
</dbReference>
<evidence type="ECO:0000259" key="1">
    <source>
        <dbReference type="Pfam" id="PF00535"/>
    </source>
</evidence>
<dbReference type="InterPro" id="IPR001173">
    <property type="entry name" value="Glyco_trans_2-like"/>
</dbReference>
<feature type="domain" description="Glycosyltransferase 2-like" evidence="1">
    <location>
        <begin position="11"/>
        <end position="120"/>
    </location>
</feature>
<evidence type="ECO:0000313" key="2">
    <source>
        <dbReference type="EMBL" id="MBM0749118.1"/>
    </source>
</evidence>
<gene>
    <name evidence="2" type="ORF">JJB79_17145</name>
</gene>
<keyword evidence="3" id="KW-1185">Reference proteome</keyword>
<dbReference type="PANTHER" id="PTHR43685:SF2">
    <property type="entry name" value="GLYCOSYLTRANSFERASE 2-LIKE DOMAIN-CONTAINING PROTEIN"/>
    <property type="match status" value="1"/>
</dbReference>
<reference evidence="2 3" key="1">
    <citation type="submission" date="2021-01" db="EMBL/GenBank/DDBJ databases">
        <title>Complete genome sequence of Pantoea eucrina OB49, a heavy metal tolerant bacterium with PGPR potential isolated from wheat in Algeria.</title>
        <authorList>
            <person name="Lekired A."/>
            <person name="Ouzari I.H."/>
        </authorList>
    </citation>
    <scope>NUCLEOTIDE SEQUENCE [LARGE SCALE GENOMIC DNA]</scope>
    <source>
        <strain evidence="2 3">OB49</strain>
    </source>
</reference>
<dbReference type="RefSeq" id="WP_039382903.1">
    <property type="nucleotide sequence ID" value="NZ_CP083448.1"/>
</dbReference>